<name>A0A3E1P3C2_9BACT</name>
<dbReference type="PANTHER" id="PTHR42732:SF2">
    <property type="entry name" value="BETA-MANNOSIDASE"/>
    <property type="match status" value="1"/>
</dbReference>
<dbReference type="Pfam" id="PF00703">
    <property type="entry name" value="Glyco_hydro_2"/>
    <property type="match status" value="1"/>
</dbReference>
<keyword evidence="3" id="KW-0326">Glycosidase</keyword>
<evidence type="ECO:0000256" key="3">
    <source>
        <dbReference type="ARBA" id="ARBA00023295"/>
    </source>
</evidence>
<gene>
    <name evidence="8" type="ORF">DXN04_15520</name>
</gene>
<evidence type="ECO:0000259" key="7">
    <source>
        <dbReference type="Pfam" id="PF22666"/>
    </source>
</evidence>
<feature type="domain" description="Glycoside hydrolase family 2 catalytic" evidence="6">
    <location>
        <begin position="340"/>
        <end position="447"/>
    </location>
</feature>
<dbReference type="InterPro" id="IPR051913">
    <property type="entry name" value="GH2_Domain-Containing"/>
</dbReference>
<dbReference type="Pfam" id="PF22666">
    <property type="entry name" value="Glyco_hydro_2_N2"/>
    <property type="match status" value="1"/>
</dbReference>
<evidence type="ECO:0000256" key="1">
    <source>
        <dbReference type="ARBA" id="ARBA00007401"/>
    </source>
</evidence>
<dbReference type="Gene3D" id="2.60.120.260">
    <property type="entry name" value="Galactose-binding domain-like"/>
    <property type="match status" value="1"/>
</dbReference>
<dbReference type="InterPro" id="IPR008979">
    <property type="entry name" value="Galactose-bd-like_sf"/>
</dbReference>
<dbReference type="Gene3D" id="3.20.20.80">
    <property type="entry name" value="Glycosidases"/>
    <property type="match status" value="1"/>
</dbReference>
<evidence type="ECO:0000313" key="9">
    <source>
        <dbReference type="Proteomes" id="UP000261174"/>
    </source>
</evidence>
<sequence length="789" mass="88211">MKSLFSTVAFSALFAIHADAQDVYKMQPVAIQTRWAKEVSPTNALKEYPRPQLVRAQWQNLNGLWSYAITAKDAAMPGTWDGQILVPYPLESALSGVKKALQPDQLLWYKKTIAKPAGEKILLHFGAVDFQATIFVNGKEVGSHSGGYEAFTIDITNALKTGDNELVVKVYDPTDQGVGPHGKQVLHPASIYYTPTSGIWQTVWLEAVPKTYIEGLVLTPDIDKGVLYVKVNAPAGSAVELTALDGSQVVGKVKGKAGAVLALPVKNAKLWSPEKPFLYDLVVRLKGDEVKSYFGMRKVSLGKDEKGFVRIFLNNKPYFNLGTLDQGFWPDGLYTAPTDEALKFDIEAIKAMGFNTIRKHIKVEPARWYYHADKIGMLVWQDFVNPNQGLPEGAKPEFEKESKEILEQLHNAPSIVTWVLFNEQWGSYDQERLTKWVKQTDPSRLVNGHTGEYIFINENEIKSGKDNWVASDIVDLHSYPNPMNAPAQEGMARVVGEFGGIGVFIPDHQWNPLNAWGYIQEKPAALQSKFAIMAQHLRLLQQDGLSASIYTQPFDVEGEQNGLMTYDREVVKIPFEALRKIHGPLNTSLATEVVPPVVAQNADLTEPAELYARMLEEYINGKRERAFLLKLAMAAKQVGDAPGADMAGNAYIAGLKEPLSEEDIRIVGQFAKSSKDAGFGLMRQHPEEFKKVLGERQYQVNMMNMVFKGVMEPMMKEHKDWSEIERVMKGYGAPGEEMYLRAKTVSSLNAKDWAVYVPAAEEYLRKYGEGMKEEEKSMFMGALEQARKN</sequence>
<feature type="chain" id="PRO_5017706610" evidence="4">
    <location>
        <begin position="21"/>
        <end position="789"/>
    </location>
</feature>
<comment type="caution">
    <text evidence="8">The sequence shown here is derived from an EMBL/GenBank/DDBJ whole genome shotgun (WGS) entry which is preliminary data.</text>
</comment>
<dbReference type="InterPro" id="IPR054593">
    <property type="entry name" value="Beta-mannosidase-like_N2"/>
</dbReference>
<evidence type="ECO:0000259" key="5">
    <source>
        <dbReference type="Pfam" id="PF00703"/>
    </source>
</evidence>
<dbReference type="Proteomes" id="UP000261174">
    <property type="component" value="Unassembled WGS sequence"/>
</dbReference>
<organism evidence="8 9">
    <name type="scientific">Chitinophaga silvisoli</name>
    <dbReference type="NCBI Taxonomy" id="2291814"/>
    <lineage>
        <taxon>Bacteria</taxon>
        <taxon>Pseudomonadati</taxon>
        <taxon>Bacteroidota</taxon>
        <taxon>Chitinophagia</taxon>
        <taxon>Chitinophagales</taxon>
        <taxon>Chitinophagaceae</taxon>
        <taxon>Chitinophaga</taxon>
    </lineage>
</organism>
<protein>
    <submittedName>
        <fullName evidence="8">Glycoside hydrolase family 2</fullName>
    </submittedName>
</protein>
<reference evidence="8 9" key="1">
    <citation type="submission" date="2018-08" db="EMBL/GenBank/DDBJ databases">
        <title>Chitinophaga sp. K20C18050901, a novel bacterium isolated from forest soil.</title>
        <authorList>
            <person name="Wang C."/>
        </authorList>
    </citation>
    <scope>NUCLEOTIDE SEQUENCE [LARGE SCALE GENOMIC DNA]</scope>
    <source>
        <strain evidence="8 9">K20C18050901</strain>
    </source>
</reference>
<comment type="similarity">
    <text evidence="1">Belongs to the glycosyl hydrolase 2 family.</text>
</comment>
<dbReference type="AlphaFoldDB" id="A0A3E1P3C2"/>
<dbReference type="RefSeq" id="WP_116854254.1">
    <property type="nucleotide sequence ID" value="NZ_QTJV01000004.1"/>
</dbReference>
<dbReference type="GO" id="GO:0004553">
    <property type="term" value="F:hydrolase activity, hydrolyzing O-glycosyl compounds"/>
    <property type="evidence" value="ECO:0007669"/>
    <property type="project" value="InterPro"/>
</dbReference>
<evidence type="ECO:0000313" key="8">
    <source>
        <dbReference type="EMBL" id="RFM34672.1"/>
    </source>
</evidence>
<proteinExistence type="inferred from homology"/>
<dbReference type="Pfam" id="PF02836">
    <property type="entry name" value="Glyco_hydro_2_C"/>
    <property type="match status" value="1"/>
</dbReference>
<keyword evidence="9" id="KW-1185">Reference proteome</keyword>
<feature type="domain" description="Beta-mannosidase-like galactose-binding" evidence="7">
    <location>
        <begin position="108"/>
        <end position="176"/>
    </location>
</feature>
<dbReference type="InterPro" id="IPR006103">
    <property type="entry name" value="Glyco_hydro_2_cat"/>
</dbReference>
<dbReference type="SUPFAM" id="SSF51445">
    <property type="entry name" value="(Trans)glycosidases"/>
    <property type="match status" value="1"/>
</dbReference>
<evidence type="ECO:0000259" key="6">
    <source>
        <dbReference type="Pfam" id="PF02836"/>
    </source>
</evidence>
<feature type="signal peptide" evidence="4">
    <location>
        <begin position="1"/>
        <end position="20"/>
    </location>
</feature>
<dbReference type="SUPFAM" id="SSF49303">
    <property type="entry name" value="beta-Galactosidase/glucuronidase domain"/>
    <property type="match status" value="1"/>
</dbReference>
<feature type="domain" description="Glycoside hydrolase family 2 immunoglobulin-like beta-sandwich" evidence="5">
    <location>
        <begin position="212"/>
        <end position="297"/>
    </location>
</feature>
<accession>A0A3E1P3C2</accession>
<dbReference type="InterPro" id="IPR017853">
    <property type="entry name" value="GH"/>
</dbReference>
<dbReference type="InterPro" id="IPR036156">
    <property type="entry name" value="Beta-gal/glucu_dom_sf"/>
</dbReference>
<dbReference type="PANTHER" id="PTHR42732">
    <property type="entry name" value="BETA-GALACTOSIDASE"/>
    <property type="match status" value="1"/>
</dbReference>
<evidence type="ECO:0000256" key="4">
    <source>
        <dbReference type="SAM" id="SignalP"/>
    </source>
</evidence>
<evidence type="ECO:0000256" key="2">
    <source>
        <dbReference type="ARBA" id="ARBA00022801"/>
    </source>
</evidence>
<keyword evidence="2 8" id="KW-0378">Hydrolase</keyword>
<dbReference type="EMBL" id="QTJV01000004">
    <property type="protein sequence ID" value="RFM34672.1"/>
    <property type="molecule type" value="Genomic_DNA"/>
</dbReference>
<dbReference type="GO" id="GO:0005975">
    <property type="term" value="P:carbohydrate metabolic process"/>
    <property type="evidence" value="ECO:0007669"/>
    <property type="project" value="InterPro"/>
</dbReference>
<dbReference type="OrthoDB" id="9801077at2"/>
<dbReference type="SUPFAM" id="SSF49785">
    <property type="entry name" value="Galactose-binding domain-like"/>
    <property type="match status" value="1"/>
</dbReference>
<keyword evidence="4" id="KW-0732">Signal</keyword>
<dbReference type="InterPro" id="IPR013783">
    <property type="entry name" value="Ig-like_fold"/>
</dbReference>
<dbReference type="Gene3D" id="2.60.40.10">
    <property type="entry name" value="Immunoglobulins"/>
    <property type="match status" value="1"/>
</dbReference>
<dbReference type="InterPro" id="IPR006102">
    <property type="entry name" value="Ig-like_GH2"/>
</dbReference>